<dbReference type="Proteomes" id="UP000077381">
    <property type="component" value="Unassembled WGS sequence"/>
</dbReference>
<dbReference type="AlphaFoldDB" id="A0A177HJD5"/>
<feature type="chain" id="PRO_5039409300" evidence="1">
    <location>
        <begin position="20"/>
        <end position="76"/>
    </location>
</feature>
<keyword evidence="1" id="KW-0732">Signal</keyword>
<dbReference type="PATRIC" id="fig|1716141.3.peg.6205"/>
<keyword evidence="3" id="KW-1185">Reference proteome</keyword>
<evidence type="ECO:0000313" key="2">
    <source>
        <dbReference type="EMBL" id="OAH10759.1"/>
    </source>
</evidence>
<dbReference type="SUPFAM" id="SSF51735">
    <property type="entry name" value="NAD(P)-binding Rossmann-fold domains"/>
    <property type="match status" value="1"/>
</dbReference>
<reference evidence="2 3" key="1">
    <citation type="submission" date="2015-12" db="EMBL/GenBank/DDBJ databases">
        <title>Genome sequence of Streptomyces sp. G25.</title>
        <authorList>
            <person name="Poehlein A."/>
            <person name="Roettig A."/>
            <person name="Hiessl S."/>
            <person name="Hauschild P."/>
            <person name="Schauer J."/>
            <person name="Madkour M.H."/>
            <person name="Al-Ansari A.M."/>
            <person name="Almakishah N.H."/>
            <person name="Steinbuechel A."/>
            <person name="Daniel R."/>
        </authorList>
    </citation>
    <scope>NUCLEOTIDE SEQUENCE [LARGE SCALE GENOMIC DNA]</scope>
    <source>
        <strain evidence="3">G25(2015)</strain>
    </source>
</reference>
<name>A0A177HJD5_9ACTN</name>
<feature type="signal peptide" evidence="1">
    <location>
        <begin position="1"/>
        <end position="19"/>
    </location>
</feature>
<dbReference type="InterPro" id="IPR036291">
    <property type="entry name" value="NAD(P)-bd_dom_sf"/>
</dbReference>
<accession>A0A177HJD5</accession>
<dbReference type="RefSeq" id="WP_408646381.1">
    <property type="nucleotide sequence ID" value="NZ_LOHS01000121.1"/>
</dbReference>
<dbReference type="Gene3D" id="3.40.50.720">
    <property type="entry name" value="NAD(P)-binding Rossmann-like Domain"/>
    <property type="match status" value="1"/>
</dbReference>
<dbReference type="STRING" id="1716141.STSP_59020"/>
<dbReference type="EMBL" id="LOHS01000121">
    <property type="protein sequence ID" value="OAH10759.1"/>
    <property type="molecule type" value="Genomic_DNA"/>
</dbReference>
<organism evidence="2 3">
    <name type="scientific">Streptomyces jeddahensis</name>
    <dbReference type="NCBI Taxonomy" id="1716141"/>
    <lineage>
        <taxon>Bacteria</taxon>
        <taxon>Bacillati</taxon>
        <taxon>Actinomycetota</taxon>
        <taxon>Actinomycetes</taxon>
        <taxon>Kitasatosporales</taxon>
        <taxon>Streptomycetaceae</taxon>
        <taxon>Streptomyces</taxon>
    </lineage>
</organism>
<sequence>MQLATIFLGHFVLAGALHAALGDAGSACIVVVSSGAHHWASFDFDDPHFEWRPYDRWVAYGQSKTADVDRRRALSS</sequence>
<proteinExistence type="predicted"/>
<gene>
    <name evidence="2" type="ORF">STSP_59020</name>
</gene>
<comment type="caution">
    <text evidence="2">The sequence shown here is derived from an EMBL/GenBank/DDBJ whole genome shotgun (WGS) entry which is preliminary data.</text>
</comment>
<protein>
    <submittedName>
        <fullName evidence="2">Oxidoreductase</fullName>
    </submittedName>
</protein>
<evidence type="ECO:0000256" key="1">
    <source>
        <dbReference type="SAM" id="SignalP"/>
    </source>
</evidence>
<evidence type="ECO:0000313" key="3">
    <source>
        <dbReference type="Proteomes" id="UP000077381"/>
    </source>
</evidence>